<evidence type="ECO:0000313" key="3">
    <source>
        <dbReference type="Proteomes" id="UP000827133"/>
    </source>
</evidence>
<sequence length="255" mass="29224">MSARIKPKTGRRRFPPLPGYTDKRARDLSLSRQPEDMDTVEKSEALIDPEAKSFFNGIAHQTPCVFLCLGSPGNCRVVQVQVRDDDEEEEVFNAMKESWSKNRKWMPFRKVTGVQEVTFRFIGQQRSEKLGKHTLVGIYEPLDTMQLQKNLRDELEAIKETASVWKSPDIFDMCRQEYTSGEWVHAADCPIHCDSDRDCDTDRGCDIERFERVQHHLRSLSLKPALTIAFHNPSLAKGQRLLDGLQQGPGLYSAR</sequence>
<evidence type="ECO:0000256" key="1">
    <source>
        <dbReference type="SAM" id="MobiDB-lite"/>
    </source>
</evidence>
<feature type="compositionally biased region" description="Basic residues" evidence="1">
    <location>
        <begin position="1"/>
        <end position="14"/>
    </location>
</feature>
<dbReference type="EMBL" id="JAHBCI010000007">
    <property type="protein sequence ID" value="KAG9499309.1"/>
    <property type="molecule type" value="Genomic_DNA"/>
</dbReference>
<dbReference type="AlphaFoldDB" id="A0A9P8IMW2"/>
<keyword evidence="3" id="KW-1185">Reference proteome</keyword>
<feature type="compositionally biased region" description="Basic and acidic residues" evidence="1">
    <location>
        <begin position="21"/>
        <end position="41"/>
    </location>
</feature>
<feature type="region of interest" description="Disordered" evidence="1">
    <location>
        <begin position="1"/>
        <end position="41"/>
    </location>
</feature>
<reference evidence="2" key="1">
    <citation type="journal article" date="2021" name="Mol. Plant Microbe Interact.">
        <title>Telomere to telomere genome assembly of Fusarium musae F31, causal agent of crown rot disease of banana.</title>
        <authorList>
            <person name="Degradi L."/>
            <person name="Tava V."/>
            <person name="Kunova A."/>
            <person name="Cortesi P."/>
            <person name="Saracchi M."/>
            <person name="Pasquali M."/>
        </authorList>
    </citation>
    <scope>NUCLEOTIDE SEQUENCE</scope>
    <source>
        <strain evidence="2">F31</strain>
    </source>
</reference>
<name>A0A9P8IMW2_9HYPO</name>
<evidence type="ECO:0000313" key="2">
    <source>
        <dbReference type="EMBL" id="KAG9499309.1"/>
    </source>
</evidence>
<organism evidence="2 3">
    <name type="scientific">Fusarium musae</name>
    <dbReference type="NCBI Taxonomy" id="1042133"/>
    <lineage>
        <taxon>Eukaryota</taxon>
        <taxon>Fungi</taxon>
        <taxon>Dikarya</taxon>
        <taxon>Ascomycota</taxon>
        <taxon>Pezizomycotina</taxon>
        <taxon>Sordariomycetes</taxon>
        <taxon>Hypocreomycetidae</taxon>
        <taxon>Hypocreales</taxon>
        <taxon>Nectriaceae</taxon>
        <taxon>Fusarium</taxon>
    </lineage>
</organism>
<protein>
    <submittedName>
        <fullName evidence="2">Uncharacterized protein</fullName>
    </submittedName>
</protein>
<dbReference type="Proteomes" id="UP000827133">
    <property type="component" value="Unassembled WGS sequence"/>
</dbReference>
<dbReference type="KEGG" id="fmu:J7337_010129"/>
<dbReference type="RefSeq" id="XP_044678309.1">
    <property type="nucleotide sequence ID" value="XM_044827715.1"/>
</dbReference>
<dbReference type="GeneID" id="68317985"/>
<comment type="caution">
    <text evidence="2">The sequence shown here is derived from an EMBL/GenBank/DDBJ whole genome shotgun (WGS) entry which is preliminary data.</text>
</comment>
<accession>A0A9P8IMW2</accession>
<proteinExistence type="predicted"/>
<gene>
    <name evidence="2" type="ORF">J7337_010129</name>
</gene>